<dbReference type="Proteomes" id="UP000004291">
    <property type="component" value="Chromosome"/>
</dbReference>
<evidence type="ECO:0000313" key="1">
    <source>
        <dbReference type="EMBL" id="EDQ32244.1"/>
    </source>
</evidence>
<reference evidence="1 2" key="2">
    <citation type="submission" date="2012-06" db="EMBL/GenBank/DDBJ databases">
        <authorList>
            <person name="Fiebig A."/>
        </authorList>
    </citation>
    <scope>NUCLEOTIDE SEQUENCE [LARGE SCALE GENOMIC DNA]</scope>
    <source>
        <strain evidence="1 2">DFL-43</strain>
    </source>
</reference>
<accession>A9DD03</accession>
<evidence type="ECO:0000313" key="2">
    <source>
        <dbReference type="Proteomes" id="UP000004291"/>
    </source>
</evidence>
<sequence>MGYRAGSDSEKIWLAWDGEDQAVLGYFFSKGEELVKHRKGMVVLCHLKPSAFHESNRSGIVVDAFSIGPGDGFVRALRLPRDTHSVELLIDDANSARPLKTFELMRDVDSLGPETRYGNVVIALPEGEGGQPDARFVWSDKRIHHVKKPNAHIGWAGYFSCWPAEDDDGSNKVVAISSFRLEVPHLEDALQIFPVGYDIAEAELVGKDDLATAIMRASVENDRVQNAVLTIEGSLPLLQGLYFLHVSAHRQRANEWSDIIDIDPGAFQSISDNLVSAYKQLLSEAGDWSADEVDDAGQNLIEVLTKEHRWFELSSPDYFVDVVVDETGEKAKLSVFEISAGDHLVFYDTMGRKLRAGQHLSSDNIIAFEANTSGLQLLRGVYTLGHKKISEIDAHRPARRTSMSDTDNFETLPPALVAEHERIGAPYTPFDMVPLKVHSALLNGFDNSEGAFAWEEFIKDPTPWFLAEAMNPDFCSIHKDVKPARDGNILVRALSLLGREQAFVALPQLEDQIVAAFLIMRLAKTPVLQTCVYRINGLSPAGDDIPALAEMVTTIDQRLASAEFREWLSHGHPELSERLCGPNGQFRPIERSMLSDICQEIIHASEVYDAFHGSLGETMRRPLEASADGGRWQSQGVSEEALDSLIASLIESDLARDKMAGRHYESMLEQFGRNAYYRSRIAADIYKKYPELLPNDSKKLMEYLRRLLSESGCSFDMRNFDEELVERVAENMQNVEPWLLPNAVNMRKKAQVELDNVSLNSPTDEKKKADIIEYAVAHEMQKAWDDIVDIITRAEVSGIRVPTKLKRLQLLWPRESSTTLGEFISFEHKHRHVLGNKLSERYGYGSVLYA</sequence>
<organism evidence="1 2">
    <name type="scientific">Hoeflea phototrophica (strain DSM 17068 / NCIMB 14078 / DFL-43)</name>
    <dbReference type="NCBI Taxonomy" id="411684"/>
    <lineage>
        <taxon>Bacteria</taxon>
        <taxon>Pseudomonadati</taxon>
        <taxon>Pseudomonadota</taxon>
        <taxon>Alphaproteobacteria</taxon>
        <taxon>Hyphomicrobiales</taxon>
        <taxon>Rhizobiaceae</taxon>
        <taxon>Hoeflea</taxon>
    </lineage>
</organism>
<dbReference type="EMBL" id="ABIA03000002">
    <property type="protein sequence ID" value="EDQ32244.1"/>
    <property type="molecule type" value="Genomic_DNA"/>
</dbReference>
<protein>
    <submittedName>
        <fullName evidence="1">Uncharacterized protein</fullName>
    </submittedName>
</protein>
<gene>
    <name evidence="1" type="ORF">HPDFL43_07177</name>
</gene>
<proteinExistence type="predicted"/>
<comment type="caution">
    <text evidence="1">The sequence shown here is derived from an EMBL/GenBank/DDBJ whole genome shotgun (WGS) entry which is preliminary data.</text>
</comment>
<dbReference type="HOGENOM" id="CLU_335489_0_0_5"/>
<dbReference type="AlphaFoldDB" id="A9DD03"/>
<name>A9DD03_HOEPD</name>
<reference evidence="1 2" key="1">
    <citation type="submission" date="2007-10" db="EMBL/GenBank/DDBJ databases">
        <authorList>
            <person name="Wagner-Dobler I."/>
            <person name="Ferriera S."/>
            <person name="Johnson J."/>
            <person name="Kravitz S."/>
            <person name="Beeson K."/>
            <person name="Sutton G."/>
            <person name="Rogers Y.-H."/>
            <person name="Friedman R."/>
            <person name="Frazier M."/>
            <person name="Venter J.C."/>
        </authorList>
    </citation>
    <scope>NUCLEOTIDE SEQUENCE [LARGE SCALE GENOMIC DNA]</scope>
    <source>
        <strain evidence="1 2">DFL-43</strain>
    </source>
</reference>
<keyword evidence="2" id="KW-1185">Reference proteome</keyword>